<accession>A0A2T5YF31</accession>
<keyword evidence="1" id="KW-1133">Transmembrane helix</keyword>
<dbReference type="AlphaFoldDB" id="A0A2T5YF31"/>
<dbReference type="EMBL" id="QBKI01000008">
    <property type="protein sequence ID" value="PTX15334.1"/>
    <property type="molecule type" value="Genomic_DNA"/>
</dbReference>
<feature type="transmembrane region" description="Helical" evidence="1">
    <location>
        <begin position="317"/>
        <end position="339"/>
    </location>
</feature>
<protein>
    <submittedName>
        <fullName evidence="2">Uncharacterized protein</fullName>
    </submittedName>
</protein>
<proteinExistence type="predicted"/>
<evidence type="ECO:0000256" key="1">
    <source>
        <dbReference type="SAM" id="Phobius"/>
    </source>
</evidence>
<sequence length="416" mass="47281">MEQKARSALFAFLISLVCTLFCFCLHVLPSSNSMVNLRMPSAGVQKPFISDEYLQVVVEFHKEHPAFAKRPITTYLSETLDRITSLSIGEAFTAVSFVSLLLCGVALYYLAALTGSTAKEAALSIIGFFSSFSILFAFFPPIYTYDEPIHYLLVYMSLIFLRQERWLPFIFLFSLSLVARESSLILLPGAAMLVIYADQDSKTSIWKLSILLAPVAIYVLYLVLFITGSGIEDASKQDFVGRLEHFKYNFQSIKFALEALLSFFLALGFQTYLLCSYASRKHLSVTERKFIAAFIITLALNTVIVYFTTWARESRLLALPLLFLWPILGKIAQSEFQYIKAKVRASTHNEILRWLPLFTTLAIVIIYITQKVYFQTIGSISDNLFNEYTAIILIFLVAHAILRFMLKPKSPMKDER</sequence>
<feature type="transmembrane region" description="Helical" evidence="1">
    <location>
        <begin position="122"/>
        <end position="143"/>
    </location>
</feature>
<feature type="transmembrane region" description="Helical" evidence="1">
    <location>
        <begin position="388"/>
        <end position="406"/>
    </location>
</feature>
<organism evidence="2 3">
    <name type="scientific">Pontibacter mucosus</name>
    <dbReference type="NCBI Taxonomy" id="1649266"/>
    <lineage>
        <taxon>Bacteria</taxon>
        <taxon>Pseudomonadati</taxon>
        <taxon>Bacteroidota</taxon>
        <taxon>Cytophagia</taxon>
        <taxon>Cytophagales</taxon>
        <taxon>Hymenobacteraceae</taxon>
        <taxon>Pontibacter</taxon>
    </lineage>
</organism>
<keyword evidence="1" id="KW-0812">Transmembrane</keyword>
<comment type="caution">
    <text evidence="2">The sequence shown here is derived from an EMBL/GenBank/DDBJ whole genome shotgun (WGS) entry which is preliminary data.</text>
</comment>
<feature type="transmembrane region" description="Helical" evidence="1">
    <location>
        <begin position="166"/>
        <end position="196"/>
    </location>
</feature>
<dbReference type="Proteomes" id="UP000244225">
    <property type="component" value="Unassembled WGS sequence"/>
</dbReference>
<feature type="transmembrane region" description="Helical" evidence="1">
    <location>
        <begin position="91"/>
        <end position="110"/>
    </location>
</feature>
<feature type="transmembrane region" description="Helical" evidence="1">
    <location>
        <begin position="351"/>
        <end position="368"/>
    </location>
</feature>
<keyword evidence="1" id="KW-0472">Membrane</keyword>
<gene>
    <name evidence="2" type="ORF">C8N40_108226</name>
</gene>
<evidence type="ECO:0000313" key="3">
    <source>
        <dbReference type="Proteomes" id="UP000244225"/>
    </source>
</evidence>
<feature type="transmembrane region" description="Helical" evidence="1">
    <location>
        <begin position="7"/>
        <end position="28"/>
    </location>
</feature>
<feature type="transmembrane region" description="Helical" evidence="1">
    <location>
        <begin position="255"/>
        <end position="278"/>
    </location>
</feature>
<evidence type="ECO:0000313" key="2">
    <source>
        <dbReference type="EMBL" id="PTX15334.1"/>
    </source>
</evidence>
<name>A0A2T5YF31_9BACT</name>
<feature type="transmembrane region" description="Helical" evidence="1">
    <location>
        <begin position="208"/>
        <end position="231"/>
    </location>
</feature>
<reference evidence="2 3" key="1">
    <citation type="submission" date="2018-04" db="EMBL/GenBank/DDBJ databases">
        <title>Genomic Encyclopedia of Archaeal and Bacterial Type Strains, Phase II (KMG-II): from individual species to whole genera.</title>
        <authorList>
            <person name="Goeker M."/>
        </authorList>
    </citation>
    <scope>NUCLEOTIDE SEQUENCE [LARGE SCALE GENOMIC DNA]</scope>
    <source>
        <strain evidence="2 3">DSM 100162</strain>
    </source>
</reference>
<feature type="transmembrane region" description="Helical" evidence="1">
    <location>
        <begin position="290"/>
        <end position="311"/>
    </location>
</feature>
<keyword evidence="3" id="KW-1185">Reference proteome</keyword>